<accession>A0ABU7MJ28</accession>
<dbReference type="InterPro" id="IPR017517">
    <property type="entry name" value="Maleyloyr_isom"/>
</dbReference>
<dbReference type="Proteomes" id="UP001347146">
    <property type="component" value="Unassembled WGS sequence"/>
</dbReference>
<dbReference type="GO" id="GO:0016853">
    <property type="term" value="F:isomerase activity"/>
    <property type="evidence" value="ECO:0007669"/>
    <property type="project" value="UniProtKB-KW"/>
</dbReference>
<sequence>MSAQIETFRAAADQFVGLTRRVPDDRWDHPGLGDWTIRSLVGHTSRALKTVTTYAYKPAADITLAGAAEYYLAAAAFDQAAVSARGVQAGVDLGDDPVGRVSAMVEEAMTALQSTDPDSAIETPFGGIRFGDYVPTRIFELAVHGLDLARALGESLTLPANVAEDTVGLLGRIAIARGDGPLLLMALTGRESLPVGYCVV</sequence>
<dbReference type="Pfam" id="PF11716">
    <property type="entry name" value="MDMPI_N"/>
    <property type="match status" value="1"/>
</dbReference>
<evidence type="ECO:0000259" key="1">
    <source>
        <dbReference type="Pfam" id="PF11716"/>
    </source>
</evidence>
<protein>
    <submittedName>
        <fullName evidence="2">Maleylpyruvate isomerase family mycothiol-dependent enzyme</fullName>
    </submittedName>
</protein>
<dbReference type="NCBIfam" id="TIGR03083">
    <property type="entry name" value="maleylpyruvate isomerase family mycothiol-dependent enzyme"/>
    <property type="match status" value="1"/>
</dbReference>
<gene>
    <name evidence="2" type="ORF">VZC37_22435</name>
</gene>
<feature type="domain" description="Mycothiol-dependent maleylpyruvate isomerase metal-binding" evidence="1">
    <location>
        <begin position="8"/>
        <end position="149"/>
    </location>
</feature>
<name>A0ABU7MJ28_9ACTN</name>
<proteinExistence type="predicted"/>
<comment type="caution">
    <text evidence="2">The sequence shown here is derived from an EMBL/GenBank/DDBJ whole genome shotgun (WGS) entry which is preliminary data.</text>
</comment>
<organism evidence="2 3">
    <name type="scientific">Gordonia sesuvii</name>
    <dbReference type="NCBI Taxonomy" id="3116777"/>
    <lineage>
        <taxon>Bacteria</taxon>
        <taxon>Bacillati</taxon>
        <taxon>Actinomycetota</taxon>
        <taxon>Actinomycetes</taxon>
        <taxon>Mycobacteriales</taxon>
        <taxon>Gordoniaceae</taxon>
        <taxon>Gordonia</taxon>
    </lineage>
</organism>
<evidence type="ECO:0000313" key="3">
    <source>
        <dbReference type="Proteomes" id="UP001347146"/>
    </source>
</evidence>
<dbReference type="RefSeq" id="WP_330435950.1">
    <property type="nucleotide sequence ID" value="NZ_JAZDUF010000008.1"/>
</dbReference>
<dbReference type="InterPro" id="IPR034660">
    <property type="entry name" value="DinB/YfiT-like"/>
</dbReference>
<keyword evidence="3" id="KW-1185">Reference proteome</keyword>
<evidence type="ECO:0000313" key="2">
    <source>
        <dbReference type="EMBL" id="MEE3853112.1"/>
    </source>
</evidence>
<dbReference type="EMBL" id="JAZDUF010000008">
    <property type="protein sequence ID" value="MEE3853112.1"/>
    <property type="molecule type" value="Genomic_DNA"/>
</dbReference>
<dbReference type="SUPFAM" id="SSF109854">
    <property type="entry name" value="DinB/YfiT-like putative metalloenzymes"/>
    <property type="match status" value="1"/>
</dbReference>
<reference evidence="2 3" key="1">
    <citation type="submission" date="2024-01" db="EMBL/GenBank/DDBJ databases">
        <title>Draft genome sequence of Gordonia sp. LSe1-13.</title>
        <authorList>
            <person name="Suphannarot A."/>
            <person name="Mingma R."/>
        </authorList>
    </citation>
    <scope>NUCLEOTIDE SEQUENCE [LARGE SCALE GENOMIC DNA]</scope>
    <source>
        <strain evidence="2 3">LSe1-13</strain>
    </source>
</reference>
<dbReference type="Gene3D" id="1.20.120.450">
    <property type="entry name" value="dinb family like domain"/>
    <property type="match status" value="1"/>
</dbReference>
<dbReference type="InterPro" id="IPR024344">
    <property type="entry name" value="MDMPI_metal-binding"/>
</dbReference>
<keyword evidence="2" id="KW-0413">Isomerase</keyword>